<evidence type="ECO:0000313" key="6">
    <source>
        <dbReference type="Proteomes" id="UP000766486"/>
    </source>
</evidence>
<dbReference type="InterPro" id="IPR020845">
    <property type="entry name" value="AMP-binding_CS"/>
</dbReference>
<dbReference type="Gene3D" id="3.30.559.30">
    <property type="entry name" value="Nonribosomal peptide synthetase, condensation domain"/>
    <property type="match status" value="2"/>
</dbReference>
<dbReference type="Proteomes" id="UP000766486">
    <property type="component" value="Unassembled WGS sequence"/>
</dbReference>
<feature type="domain" description="Carrier" evidence="4">
    <location>
        <begin position="81"/>
        <end position="157"/>
    </location>
</feature>
<dbReference type="Gene3D" id="3.30.300.30">
    <property type="match status" value="2"/>
</dbReference>
<dbReference type="SUPFAM" id="SSF56801">
    <property type="entry name" value="Acetyl-CoA synthetase-like"/>
    <property type="match status" value="2"/>
</dbReference>
<dbReference type="PROSITE" id="PS00012">
    <property type="entry name" value="PHOSPHOPANTETHEINE"/>
    <property type="match status" value="2"/>
</dbReference>
<evidence type="ECO:0000256" key="2">
    <source>
        <dbReference type="ARBA" id="ARBA00022553"/>
    </source>
</evidence>
<sequence>MTVTQSWSPLSVTVREITAGLEEKLAKFLPAYMIPTAYIPIEKLPLTAGGKTDRLKLQQHASALTREELALLNAGEQERRAPRTKKETVLQRLCAGVLGVSIDIIGLDDSFFQLGGDSIAAIKLVAMARLEGWNVTVASIFSHPKLSDLALTMGLLRPDADRPPPPFSLLPGCSVKHVRGTLHQLGVDDSAVEDVYPCTAMQEGLIAMTAKNPDAYVYQTAFALPVDVNPDVFRAAWDATVATNAILRTRLIHTESGMFQVVVRGSIEWETATSMEDYLSDDTRGRMDLGVPLLRLALVRQANVPLSFVLTIHHALYDGFSLPLILQQVLESYTGNALQLHPFSPFVAYLSQIDKKAERDFWVSRFANLRAPTFPALPSATSTPGARMSFTQSITLSPRVGCDFTLPTLIRLAWAVVIAHHTDSDDVVFGETLTGRNAALANVDRLTGPTITTIPIRVELRAGQSVAEALDGVQKNMVAAIPYEQAGLHNIRQMSSETASACEFQSHLGIQPLNEGSEQSTLFGQHQSRNRLDQFSSYAFVLVCSLSSNSQKISVECSFDPITVNEDEARNYVRLFQTILCQLCSDPDQKITDLQVISPADIAQLVRWNSDLPLARHETLHDLILSHCMLQPDRAAISSWDGTVTYAELDVLSRALALHLISTGVESDMIVPLCFQRSKWSVVSIVAVLRTGAACLLVDPTHPPDRIQDFVEQSQAFTAVVDPSQTALMQGRVPNVIAVSPALMDGLDKSQTGPLPTVTPSSTAFIVFTSGSTGKPKGIMLEHVQLSTSIRDHAPGLGVNSDSRSLHFASYAFDASIYEICTTLVSGGCLCVMSEHDRMNDLAAFIRSEQVTWATLPNSATNLLNPDDVPSLQTLVLGGEAVTQDVVEKWASKLTLINGYGPAEATICALGPIPVQGWKPGTDDSNNLFLPPTEEVRALFFAAQAKLRGMVPGYMVPAIFIPLSHIPRTTSGKIDRRQLRDRASSLPRAEFDLFMATRGQRESPCTEMEERLRAILVSVTSLNIDEIGVKDNIFHLGADSITTMKMVAAARKQGISISVADVFAHPTIYDLADFYNRHNPQHQAVSSVVPGSVFGFTSQRSFIESIDCTGLPFNTPDIYDALPASQGQEDRLIRGSYYFMLDFDRPIDRDRLEKACRGLVQRHTIFRTVFIPYQGRIVQIVLRNFNARIGIVKSDDCLVPFTESLCKKDSHEAPMLRDLITRMTLVHGSDHRTTLILRISHAQYDGMSVPIIWKDLIGLYEGRQLPDPVEYSAHVQKWLAAGTSQAYEFWRNLLEASSMTYIKNQNLAEKDASVSSPIYIESTIALPDLPHGITMATLVKAAWSLVLTHLTGDSDVIFGQTNSGRSSSNFDAENLVGLCINAIPVRVKYNPQWTVLDLLHHVQNQHGDSLPFESVELRDIVSRSTSWPQSTRFGSIMTHQNIDVDKPVSVGSTQTLIRMFHQLKPPSHVAISTYPRGQELLIALAASNQTLIYKIK</sequence>
<dbReference type="CDD" id="cd19545">
    <property type="entry name" value="FUM14_C_NRPS-like"/>
    <property type="match status" value="1"/>
</dbReference>
<gene>
    <name evidence="5" type="ORF">CLO192961_LOCUS192585</name>
</gene>
<dbReference type="Pfam" id="PF00668">
    <property type="entry name" value="Condensation"/>
    <property type="match status" value="2"/>
</dbReference>
<dbReference type="InterPro" id="IPR006162">
    <property type="entry name" value="Ppantetheine_attach_site"/>
</dbReference>
<proteinExistence type="predicted"/>
<evidence type="ECO:0000259" key="4">
    <source>
        <dbReference type="PROSITE" id="PS50075"/>
    </source>
</evidence>
<dbReference type="Gene3D" id="1.10.1200.10">
    <property type="entry name" value="ACP-like"/>
    <property type="match status" value="2"/>
</dbReference>
<dbReference type="SUPFAM" id="SSF47336">
    <property type="entry name" value="ACP-like"/>
    <property type="match status" value="2"/>
</dbReference>
<accession>A0ABY6U601</accession>
<dbReference type="InterPro" id="IPR001242">
    <property type="entry name" value="Condensation_dom"/>
</dbReference>
<dbReference type="InterPro" id="IPR023213">
    <property type="entry name" value="CAT-like_dom_sf"/>
</dbReference>
<dbReference type="Gene3D" id="3.30.559.10">
    <property type="entry name" value="Chloramphenicol acetyltransferase-like domain"/>
    <property type="match status" value="2"/>
</dbReference>
<organism evidence="5 6">
    <name type="scientific">Bionectria ochroleuca</name>
    <name type="common">Gliocladium roseum</name>
    <dbReference type="NCBI Taxonomy" id="29856"/>
    <lineage>
        <taxon>Eukaryota</taxon>
        <taxon>Fungi</taxon>
        <taxon>Dikarya</taxon>
        <taxon>Ascomycota</taxon>
        <taxon>Pezizomycotina</taxon>
        <taxon>Sordariomycetes</taxon>
        <taxon>Hypocreomycetidae</taxon>
        <taxon>Hypocreales</taxon>
        <taxon>Bionectriaceae</taxon>
        <taxon>Clonostachys</taxon>
    </lineage>
</organism>
<keyword evidence="6" id="KW-1185">Reference proteome</keyword>
<dbReference type="Gene3D" id="3.40.50.980">
    <property type="match status" value="2"/>
</dbReference>
<dbReference type="EMBL" id="CABFNS010000753">
    <property type="protein sequence ID" value="VUC26528.1"/>
    <property type="molecule type" value="Genomic_DNA"/>
</dbReference>
<dbReference type="Pfam" id="PF00501">
    <property type="entry name" value="AMP-binding"/>
    <property type="match status" value="1"/>
</dbReference>
<comment type="caution">
    <text evidence="5">The sequence shown here is derived from an EMBL/GenBank/DDBJ whole genome shotgun (WGS) entry which is preliminary data.</text>
</comment>
<evidence type="ECO:0000256" key="3">
    <source>
        <dbReference type="ARBA" id="ARBA00022598"/>
    </source>
</evidence>
<dbReference type="InterPro" id="IPR045851">
    <property type="entry name" value="AMP-bd_C_sf"/>
</dbReference>
<reference evidence="5 6" key="1">
    <citation type="submission" date="2019-06" db="EMBL/GenBank/DDBJ databases">
        <authorList>
            <person name="Broberg M."/>
        </authorList>
    </citation>
    <scope>NUCLEOTIDE SEQUENCE [LARGE SCALE GENOMIC DNA]</scope>
</reference>
<keyword evidence="3" id="KW-0436">Ligase</keyword>
<dbReference type="SMART" id="SM00823">
    <property type="entry name" value="PKS_PP"/>
    <property type="match status" value="2"/>
</dbReference>
<dbReference type="PANTHER" id="PTHR45527:SF1">
    <property type="entry name" value="FATTY ACID SYNTHASE"/>
    <property type="match status" value="1"/>
</dbReference>
<dbReference type="PROSITE" id="PS00455">
    <property type="entry name" value="AMP_BINDING"/>
    <property type="match status" value="1"/>
</dbReference>
<feature type="domain" description="Carrier" evidence="4">
    <location>
        <begin position="1003"/>
        <end position="1079"/>
    </location>
</feature>
<dbReference type="PANTHER" id="PTHR45527">
    <property type="entry name" value="NONRIBOSOMAL PEPTIDE SYNTHETASE"/>
    <property type="match status" value="1"/>
</dbReference>
<dbReference type="Pfam" id="PF00550">
    <property type="entry name" value="PP-binding"/>
    <property type="match status" value="2"/>
</dbReference>
<keyword evidence="1" id="KW-0596">Phosphopantetheine</keyword>
<dbReference type="InterPro" id="IPR036736">
    <property type="entry name" value="ACP-like_sf"/>
</dbReference>
<dbReference type="InterPro" id="IPR009081">
    <property type="entry name" value="PP-bd_ACP"/>
</dbReference>
<dbReference type="PROSITE" id="PS50075">
    <property type="entry name" value="CARRIER"/>
    <property type="match status" value="2"/>
</dbReference>
<dbReference type="SUPFAM" id="SSF52777">
    <property type="entry name" value="CoA-dependent acyltransferases"/>
    <property type="match status" value="4"/>
</dbReference>
<dbReference type="CDD" id="cd19542">
    <property type="entry name" value="CT_NRPS-like"/>
    <property type="match status" value="1"/>
</dbReference>
<name>A0ABY6U601_BIOOC</name>
<dbReference type="InterPro" id="IPR020806">
    <property type="entry name" value="PKS_PP-bd"/>
</dbReference>
<dbReference type="InterPro" id="IPR000873">
    <property type="entry name" value="AMP-dep_synth/lig_dom"/>
</dbReference>
<evidence type="ECO:0000256" key="1">
    <source>
        <dbReference type="ARBA" id="ARBA00022450"/>
    </source>
</evidence>
<evidence type="ECO:0000313" key="5">
    <source>
        <dbReference type="EMBL" id="VUC26528.1"/>
    </source>
</evidence>
<protein>
    <recommendedName>
        <fullName evidence="4">Carrier domain-containing protein</fullName>
    </recommendedName>
</protein>
<keyword evidence="2" id="KW-0597">Phosphoprotein</keyword>